<feature type="compositionally biased region" description="Basic residues" evidence="1">
    <location>
        <begin position="34"/>
        <end position="43"/>
    </location>
</feature>
<feature type="compositionally biased region" description="Basic and acidic residues" evidence="1">
    <location>
        <begin position="121"/>
        <end position="130"/>
    </location>
</feature>
<sequence>MLPSPVRGSKRKRGRPAGTNMNRGKTGATQTRRTWSRIGRKPAKISGIESDDSSHGNTSFRDEVDIGEGKHGTVAEESSDMQRNEAIKDSKSLQSGKAAEQEVVGDIRFDGHSHKIPQIEMTEKHNSQDRCKREKLEVMADPVQAMLFDLIPSLGTKNVQTTHTSTEAEKPPVDMGLGMKNVQTTNTSTEDEKPPFDMCAEPTKKKKVSYKDLASQLLKDW</sequence>
<name>A0AAW1X3T3_RUBAR</name>
<keyword evidence="3" id="KW-1185">Reference proteome</keyword>
<reference evidence="2 3" key="1">
    <citation type="journal article" date="2023" name="G3 (Bethesda)">
        <title>A chromosome-length genome assembly and annotation of blackberry (Rubus argutus, cv. 'Hillquist').</title>
        <authorList>
            <person name="Bruna T."/>
            <person name="Aryal R."/>
            <person name="Dudchenko O."/>
            <person name="Sargent D.J."/>
            <person name="Mead D."/>
            <person name="Buti M."/>
            <person name="Cavallini A."/>
            <person name="Hytonen T."/>
            <person name="Andres J."/>
            <person name="Pham M."/>
            <person name="Weisz D."/>
            <person name="Mascagni F."/>
            <person name="Usai G."/>
            <person name="Natali L."/>
            <person name="Bassil N."/>
            <person name="Fernandez G.E."/>
            <person name="Lomsadze A."/>
            <person name="Armour M."/>
            <person name="Olukolu B."/>
            <person name="Poorten T."/>
            <person name="Britton C."/>
            <person name="Davik J."/>
            <person name="Ashrafi H."/>
            <person name="Aiden E.L."/>
            <person name="Borodovsky M."/>
            <person name="Worthington M."/>
        </authorList>
    </citation>
    <scope>NUCLEOTIDE SEQUENCE [LARGE SCALE GENOMIC DNA]</scope>
    <source>
        <strain evidence="2">PI 553951</strain>
    </source>
</reference>
<protein>
    <submittedName>
        <fullName evidence="2">Uncharacterized protein</fullName>
    </submittedName>
</protein>
<feature type="compositionally biased region" description="Polar residues" evidence="1">
    <location>
        <begin position="19"/>
        <end position="33"/>
    </location>
</feature>
<dbReference type="Proteomes" id="UP001457282">
    <property type="component" value="Unassembled WGS sequence"/>
</dbReference>
<evidence type="ECO:0000256" key="1">
    <source>
        <dbReference type="SAM" id="MobiDB-lite"/>
    </source>
</evidence>
<dbReference type="AlphaFoldDB" id="A0AAW1X3T3"/>
<accession>A0AAW1X3T3</accession>
<comment type="caution">
    <text evidence="2">The sequence shown here is derived from an EMBL/GenBank/DDBJ whole genome shotgun (WGS) entry which is preliminary data.</text>
</comment>
<feature type="region of interest" description="Disordered" evidence="1">
    <location>
        <begin position="1"/>
        <end position="130"/>
    </location>
</feature>
<feature type="compositionally biased region" description="Basic and acidic residues" evidence="1">
    <location>
        <begin position="60"/>
        <end position="91"/>
    </location>
</feature>
<evidence type="ECO:0000313" key="2">
    <source>
        <dbReference type="EMBL" id="KAK9931447.1"/>
    </source>
</evidence>
<evidence type="ECO:0000313" key="3">
    <source>
        <dbReference type="Proteomes" id="UP001457282"/>
    </source>
</evidence>
<proteinExistence type="predicted"/>
<gene>
    <name evidence="2" type="ORF">M0R45_018722</name>
</gene>
<dbReference type="EMBL" id="JBEDUW010000004">
    <property type="protein sequence ID" value="KAK9931447.1"/>
    <property type="molecule type" value="Genomic_DNA"/>
</dbReference>
<organism evidence="2 3">
    <name type="scientific">Rubus argutus</name>
    <name type="common">Southern blackberry</name>
    <dbReference type="NCBI Taxonomy" id="59490"/>
    <lineage>
        <taxon>Eukaryota</taxon>
        <taxon>Viridiplantae</taxon>
        <taxon>Streptophyta</taxon>
        <taxon>Embryophyta</taxon>
        <taxon>Tracheophyta</taxon>
        <taxon>Spermatophyta</taxon>
        <taxon>Magnoliopsida</taxon>
        <taxon>eudicotyledons</taxon>
        <taxon>Gunneridae</taxon>
        <taxon>Pentapetalae</taxon>
        <taxon>rosids</taxon>
        <taxon>fabids</taxon>
        <taxon>Rosales</taxon>
        <taxon>Rosaceae</taxon>
        <taxon>Rosoideae</taxon>
        <taxon>Rosoideae incertae sedis</taxon>
        <taxon>Rubus</taxon>
    </lineage>
</organism>